<dbReference type="Proteomes" id="UP001152622">
    <property type="component" value="Chromosome 5"/>
</dbReference>
<accession>A0A9Q1FK44</accession>
<organism evidence="1 2">
    <name type="scientific">Synaphobranchus kaupii</name>
    <name type="common">Kaup's arrowtooth eel</name>
    <dbReference type="NCBI Taxonomy" id="118154"/>
    <lineage>
        <taxon>Eukaryota</taxon>
        <taxon>Metazoa</taxon>
        <taxon>Chordata</taxon>
        <taxon>Craniata</taxon>
        <taxon>Vertebrata</taxon>
        <taxon>Euteleostomi</taxon>
        <taxon>Actinopterygii</taxon>
        <taxon>Neopterygii</taxon>
        <taxon>Teleostei</taxon>
        <taxon>Anguilliformes</taxon>
        <taxon>Synaphobranchidae</taxon>
        <taxon>Synaphobranchus</taxon>
    </lineage>
</organism>
<protein>
    <submittedName>
        <fullName evidence="1">Uncharacterized protein</fullName>
    </submittedName>
</protein>
<proteinExistence type="predicted"/>
<keyword evidence="2" id="KW-1185">Reference proteome</keyword>
<comment type="caution">
    <text evidence="1">The sequence shown here is derived from an EMBL/GenBank/DDBJ whole genome shotgun (WGS) entry which is preliminary data.</text>
</comment>
<reference evidence="1" key="1">
    <citation type="journal article" date="2023" name="Science">
        <title>Genome structures resolve the early diversification of teleost fishes.</title>
        <authorList>
            <person name="Parey E."/>
            <person name="Louis A."/>
            <person name="Montfort J."/>
            <person name="Bouchez O."/>
            <person name="Roques C."/>
            <person name="Iampietro C."/>
            <person name="Lluch J."/>
            <person name="Castinel A."/>
            <person name="Donnadieu C."/>
            <person name="Desvignes T."/>
            <person name="Floi Bucao C."/>
            <person name="Jouanno E."/>
            <person name="Wen M."/>
            <person name="Mejri S."/>
            <person name="Dirks R."/>
            <person name="Jansen H."/>
            <person name="Henkel C."/>
            <person name="Chen W.J."/>
            <person name="Zahm M."/>
            <person name="Cabau C."/>
            <person name="Klopp C."/>
            <person name="Thompson A.W."/>
            <person name="Robinson-Rechavi M."/>
            <person name="Braasch I."/>
            <person name="Lecointre G."/>
            <person name="Bobe J."/>
            <person name="Postlethwait J.H."/>
            <person name="Berthelot C."/>
            <person name="Roest Crollius H."/>
            <person name="Guiguen Y."/>
        </authorList>
    </citation>
    <scope>NUCLEOTIDE SEQUENCE</scope>
    <source>
        <strain evidence="1">WJC10195</strain>
    </source>
</reference>
<dbReference type="AlphaFoldDB" id="A0A9Q1FK44"/>
<sequence length="204" mass="22956">MHHLHRRFAGFPLTQTKGMARACHCTDMTDRIFPVPQGGLIPEPSPFASQRRMSFPSAVNILLHLLSRHIYHALRVSLHLRCSLFVHLGIERASGWITNLECKIDRKRSSKADDGIHGSLKSLLELAINILHRGVCVAECHVENPGLCASFLKTSFVSHRRRGTMALTDKHKVKRLRLDRICEGEVFRGPADPLYHGRSVGQDS</sequence>
<dbReference type="EMBL" id="JAINUF010000005">
    <property type="protein sequence ID" value="KAJ8360189.1"/>
    <property type="molecule type" value="Genomic_DNA"/>
</dbReference>
<name>A0A9Q1FK44_SYNKA</name>
<evidence type="ECO:0000313" key="1">
    <source>
        <dbReference type="EMBL" id="KAJ8360189.1"/>
    </source>
</evidence>
<evidence type="ECO:0000313" key="2">
    <source>
        <dbReference type="Proteomes" id="UP001152622"/>
    </source>
</evidence>
<gene>
    <name evidence="1" type="ORF">SKAU_G00167140</name>
</gene>